<protein>
    <recommendedName>
        <fullName evidence="1">Putative DNA-binding domain-containing protein</fullName>
    </recommendedName>
</protein>
<dbReference type="InterPro" id="IPR018640">
    <property type="entry name" value="DUF2063"/>
</dbReference>
<dbReference type="NCBIfam" id="NF003818">
    <property type="entry name" value="PRK05409.1"/>
    <property type="match status" value="1"/>
</dbReference>
<evidence type="ECO:0000313" key="2">
    <source>
        <dbReference type="EMBL" id="GHA13062.1"/>
    </source>
</evidence>
<keyword evidence="3" id="KW-1185">Reference proteome</keyword>
<dbReference type="InterPro" id="IPR007801">
    <property type="entry name" value="MbnB/TglH/ChrH"/>
</dbReference>
<reference evidence="2" key="2">
    <citation type="submission" date="2020-09" db="EMBL/GenBank/DDBJ databases">
        <authorList>
            <person name="Sun Q."/>
            <person name="Kim S."/>
        </authorList>
    </citation>
    <scope>NUCLEOTIDE SEQUENCE</scope>
    <source>
        <strain evidence="2">KCTC 12711</strain>
    </source>
</reference>
<dbReference type="Pfam" id="PF05114">
    <property type="entry name" value="MbnB_TglH_ChrH"/>
    <property type="match status" value="1"/>
</dbReference>
<dbReference type="Proteomes" id="UP000614811">
    <property type="component" value="Unassembled WGS sequence"/>
</dbReference>
<evidence type="ECO:0000259" key="1">
    <source>
        <dbReference type="Pfam" id="PF09836"/>
    </source>
</evidence>
<gene>
    <name evidence="2" type="ORF">GCM10008090_23460</name>
</gene>
<proteinExistence type="predicted"/>
<reference evidence="2" key="1">
    <citation type="journal article" date="2014" name="Int. J. Syst. Evol. Microbiol.">
        <title>Complete genome sequence of Corynebacterium casei LMG S-19264T (=DSM 44701T), isolated from a smear-ripened cheese.</title>
        <authorList>
            <consortium name="US DOE Joint Genome Institute (JGI-PGF)"/>
            <person name="Walter F."/>
            <person name="Albersmeier A."/>
            <person name="Kalinowski J."/>
            <person name="Ruckert C."/>
        </authorList>
    </citation>
    <scope>NUCLEOTIDE SEQUENCE</scope>
    <source>
        <strain evidence="2">KCTC 12711</strain>
    </source>
</reference>
<sequence>MKSGLGIRAPLFQAVVETKPDLGFFEAHSENYFGSSPARDALVQLRQDYPISLHGVGLSLGRADELDRAHLRALKGLADDVDPLLVSEHLAWSAYAHRHVPDLLPLPLTESSLGIMCEHIDQMQSVLGRQVLIENPSNYLLFDYLQIPEAEFLNELASRTGCGLLVDVNNVYVSATNMQRDPKAYLATLNPDCVQQYHLAGHTVVTRDTGDGSETMLIDTHDHTITDDVWALYRYSLTVLGHKPTLIEWDSALPPLGQLCAECDKADAVQRSVATVTQRPNVNSAPVASSPVSLGAHQTQFLDALLGGDRGAPGVDLSHQHRVTIYRNNVQAAVHDYLAEVFPATLGVVGEGFFRTLVQATIVLSPPANGDIHRYGSALGDLDIEGMASMPYLRDLIAYEWALHRAYFASIDNTLNAHAMPQDEVLTIPVKLNASVHLIESAFPIFEIRRQSLPDYADPVSIHLGQSQDTVLVYKCRGQVVDRCLEDHETLFFKQLKKSTHLLQAIEALHGSIEEHTLATVLGFCFDQDLLVNG</sequence>
<feature type="domain" description="Putative DNA-binding" evidence="1">
    <location>
        <begin position="297"/>
        <end position="380"/>
    </location>
</feature>
<dbReference type="EMBL" id="BMXA01000004">
    <property type="protein sequence ID" value="GHA13062.1"/>
    <property type="molecule type" value="Genomic_DNA"/>
</dbReference>
<organism evidence="2 3">
    <name type="scientific">Arenicella chitinivorans</name>
    <dbReference type="NCBI Taxonomy" id="1329800"/>
    <lineage>
        <taxon>Bacteria</taxon>
        <taxon>Pseudomonadati</taxon>
        <taxon>Pseudomonadota</taxon>
        <taxon>Gammaproteobacteria</taxon>
        <taxon>Arenicellales</taxon>
        <taxon>Arenicellaceae</taxon>
        <taxon>Arenicella</taxon>
    </lineage>
</organism>
<evidence type="ECO:0000313" key="3">
    <source>
        <dbReference type="Proteomes" id="UP000614811"/>
    </source>
</evidence>
<name>A0A918RUD0_9GAMM</name>
<dbReference type="Pfam" id="PF09836">
    <property type="entry name" value="DUF2063"/>
    <property type="match status" value="1"/>
</dbReference>
<accession>A0A918RUD0</accession>
<dbReference type="Gene3D" id="3.20.20.150">
    <property type="entry name" value="Divalent-metal-dependent TIM barrel enzymes"/>
    <property type="match status" value="1"/>
</dbReference>
<comment type="caution">
    <text evidence="2">The sequence shown here is derived from an EMBL/GenBank/DDBJ whole genome shotgun (WGS) entry which is preliminary data.</text>
</comment>
<dbReference type="AlphaFoldDB" id="A0A918RUD0"/>
<dbReference type="PANTHER" id="PTHR42194:SF1">
    <property type="entry name" value="UPF0276 PROTEIN HI_1600"/>
    <property type="match status" value="1"/>
</dbReference>
<dbReference type="RefSeq" id="WP_189401320.1">
    <property type="nucleotide sequence ID" value="NZ_BMXA01000004.1"/>
</dbReference>
<dbReference type="PANTHER" id="PTHR42194">
    <property type="entry name" value="UPF0276 PROTEIN HI_1600"/>
    <property type="match status" value="1"/>
</dbReference>